<feature type="domain" description="Cytochrome oxidase subunit II copper A binding" evidence="17">
    <location>
        <begin position="137"/>
        <end position="265"/>
    </location>
</feature>
<keyword evidence="12 16" id="KW-0472">Membrane</keyword>
<dbReference type="Pfam" id="PF00116">
    <property type="entry name" value="COX2"/>
    <property type="match status" value="1"/>
</dbReference>
<reference evidence="18 19" key="1">
    <citation type="journal article" date="2019" name="Int. J. Syst. Evol. Microbiol.">
        <title>The Global Catalogue of Microorganisms (GCM) 10K type strain sequencing project: providing services to taxonomists for standard genome sequencing and annotation.</title>
        <authorList>
            <consortium name="The Broad Institute Genomics Platform"/>
            <consortium name="The Broad Institute Genome Sequencing Center for Infectious Disease"/>
            <person name="Wu L."/>
            <person name="Ma J."/>
        </authorList>
    </citation>
    <scope>NUCLEOTIDE SEQUENCE [LARGE SCALE GENOMIC DNA]</scope>
    <source>
        <strain evidence="18 19">JCM 16378</strain>
    </source>
</reference>
<evidence type="ECO:0000313" key="19">
    <source>
        <dbReference type="Proteomes" id="UP001501326"/>
    </source>
</evidence>
<feature type="transmembrane region" description="Helical" evidence="16">
    <location>
        <begin position="107"/>
        <end position="125"/>
    </location>
</feature>
<evidence type="ECO:0000256" key="11">
    <source>
        <dbReference type="ARBA" id="ARBA00023008"/>
    </source>
</evidence>
<feature type="transmembrane region" description="Helical" evidence="16">
    <location>
        <begin position="65"/>
        <end position="86"/>
    </location>
</feature>
<comment type="catalytic activity">
    <reaction evidence="15">
        <text>4 Fe(II)-[cytochrome c] + O2 + 8 H(+)(in) = 4 Fe(III)-[cytochrome c] + 2 H2O + 4 H(+)(out)</text>
        <dbReference type="Rhea" id="RHEA:11436"/>
        <dbReference type="Rhea" id="RHEA-COMP:10350"/>
        <dbReference type="Rhea" id="RHEA-COMP:14399"/>
        <dbReference type="ChEBI" id="CHEBI:15377"/>
        <dbReference type="ChEBI" id="CHEBI:15378"/>
        <dbReference type="ChEBI" id="CHEBI:15379"/>
        <dbReference type="ChEBI" id="CHEBI:29033"/>
        <dbReference type="ChEBI" id="CHEBI:29034"/>
        <dbReference type="EC" id="7.1.1.9"/>
    </reaction>
</comment>
<keyword evidence="11" id="KW-0186">Copper</keyword>
<gene>
    <name evidence="18" type="primary">coxB</name>
    <name evidence="18" type="ORF">GCM10009867_06830</name>
</gene>
<keyword evidence="7" id="KW-0479">Metal-binding</keyword>
<comment type="subcellular location">
    <subcellularLocation>
        <location evidence="1">Membrane</location>
        <topology evidence="1">Multi-pass membrane protein</topology>
    </subcellularLocation>
</comment>
<keyword evidence="8" id="KW-1278">Translocase</keyword>
<evidence type="ECO:0000256" key="15">
    <source>
        <dbReference type="ARBA" id="ARBA00047816"/>
    </source>
</evidence>
<dbReference type="InterPro" id="IPR014222">
    <property type="entry name" value="Cyt_c_oxidase_su2"/>
</dbReference>
<evidence type="ECO:0000313" key="18">
    <source>
        <dbReference type="EMBL" id="GAA2731967.1"/>
    </source>
</evidence>
<evidence type="ECO:0000256" key="10">
    <source>
        <dbReference type="ARBA" id="ARBA00022989"/>
    </source>
</evidence>
<dbReference type="NCBIfam" id="TIGR02866">
    <property type="entry name" value="CoxB"/>
    <property type="match status" value="1"/>
</dbReference>
<dbReference type="InterPro" id="IPR008972">
    <property type="entry name" value="Cupredoxin"/>
</dbReference>
<dbReference type="Proteomes" id="UP001501326">
    <property type="component" value="Unassembled WGS sequence"/>
</dbReference>
<dbReference type="PRINTS" id="PR01166">
    <property type="entry name" value="CYCOXIDASEII"/>
</dbReference>
<evidence type="ECO:0000256" key="7">
    <source>
        <dbReference type="ARBA" id="ARBA00022723"/>
    </source>
</evidence>
<dbReference type="Gene3D" id="2.60.40.420">
    <property type="entry name" value="Cupredoxins - blue copper proteins"/>
    <property type="match status" value="1"/>
</dbReference>
<dbReference type="PROSITE" id="PS00078">
    <property type="entry name" value="COX2"/>
    <property type="match status" value="1"/>
</dbReference>
<dbReference type="CDD" id="cd13919">
    <property type="entry name" value="CuRO_HCO_II_like_5"/>
    <property type="match status" value="1"/>
</dbReference>
<comment type="caution">
    <text evidence="18">The sequence shown here is derived from an EMBL/GenBank/DDBJ whole genome shotgun (WGS) entry which is preliminary data.</text>
</comment>
<evidence type="ECO:0000259" key="17">
    <source>
        <dbReference type="PROSITE" id="PS50857"/>
    </source>
</evidence>
<comment type="function">
    <text evidence="13">Subunits I and II form the functional core of the enzyme complex. Electrons originating in cytochrome c are transferred via heme a and Cu(A) to the binuclear center formed by heme a3 and Cu(B).</text>
</comment>
<evidence type="ECO:0000256" key="14">
    <source>
        <dbReference type="ARBA" id="ARBA00031399"/>
    </source>
</evidence>
<comment type="similarity">
    <text evidence="2">Belongs to the cytochrome c oxidase subunit 2 family.</text>
</comment>
<dbReference type="SUPFAM" id="SSF49503">
    <property type="entry name" value="Cupredoxins"/>
    <property type="match status" value="1"/>
</dbReference>
<evidence type="ECO:0000256" key="12">
    <source>
        <dbReference type="ARBA" id="ARBA00023136"/>
    </source>
</evidence>
<evidence type="ECO:0000256" key="3">
    <source>
        <dbReference type="ARBA" id="ARBA00012949"/>
    </source>
</evidence>
<evidence type="ECO:0000256" key="5">
    <source>
        <dbReference type="ARBA" id="ARBA00022660"/>
    </source>
</evidence>
<dbReference type="InterPro" id="IPR002429">
    <property type="entry name" value="CcO_II-like_C"/>
</dbReference>
<keyword evidence="5" id="KW-0679">Respiratory chain</keyword>
<keyword evidence="19" id="KW-1185">Reference proteome</keyword>
<accession>A0ABN3UJT0</accession>
<evidence type="ECO:0000256" key="13">
    <source>
        <dbReference type="ARBA" id="ARBA00024688"/>
    </source>
</evidence>
<dbReference type="InterPro" id="IPR036257">
    <property type="entry name" value="Cyt_c_oxidase_su2_TM_sf"/>
</dbReference>
<evidence type="ECO:0000256" key="16">
    <source>
        <dbReference type="SAM" id="Phobius"/>
    </source>
</evidence>
<sequence>MRQLDVSAPRPSRRRSVSRRSATALGLAITTLVLSGCAGRAQDGFLPRAATEGGEVVTSLWNGAWIAALAVGLITWGLILWCVVAYRRKKDDTELPVQLRYNVPMEILYTVVPVFMIAVLFYYTARDEATLLDTSKQPDVVVNVVGKKWSWDFNYVNEQTYETGTQAELTGEPGAEENLPTLYLPVGQRTEFVLTSRDVIHSFWVPAFLQKLDMIPGRVNKFQVVPTEVGTFKGKCAELCGAYHSQMLFNVKVVPPAEYEAHIADLKAKGNEGQLDNSLNVNKLMNEDKNLVPSAGSN</sequence>
<dbReference type="InterPro" id="IPR001505">
    <property type="entry name" value="Copper_CuA"/>
</dbReference>
<proteinExistence type="inferred from homology"/>
<dbReference type="EMBL" id="BAAARN010000001">
    <property type="protein sequence ID" value="GAA2731967.1"/>
    <property type="molecule type" value="Genomic_DNA"/>
</dbReference>
<dbReference type="PANTHER" id="PTHR22888:SF9">
    <property type="entry name" value="CYTOCHROME C OXIDASE SUBUNIT 2"/>
    <property type="match status" value="1"/>
</dbReference>
<keyword evidence="9" id="KW-0249">Electron transport</keyword>
<keyword evidence="6 16" id="KW-0812">Transmembrane</keyword>
<evidence type="ECO:0000256" key="2">
    <source>
        <dbReference type="ARBA" id="ARBA00007866"/>
    </source>
</evidence>
<evidence type="ECO:0000256" key="4">
    <source>
        <dbReference type="ARBA" id="ARBA00022448"/>
    </source>
</evidence>
<evidence type="ECO:0000256" key="6">
    <source>
        <dbReference type="ARBA" id="ARBA00022692"/>
    </source>
</evidence>
<name>A0ABN3UJT0_9MICO</name>
<dbReference type="PANTHER" id="PTHR22888">
    <property type="entry name" value="CYTOCHROME C OXIDASE, SUBUNIT II"/>
    <property type="match status" value="1"/>
</dbReference>
<protein>
    <recommendedName>
        <fullName evidence="3">cytochrome-c oxidase</fullName>
        <ecNumber evidence="3">7.1.1.9</ecNumber>
    </recommendedName>
    <alternativeName>
        <fullName evidence="14">Cytochrome aa3 subunit 2</fullName>
    </alternativeName>
</protein>
<evidence type="ECO:0000256" key="8">
    <source>
        <dbReference type="ARBA" id="ARBA00022967"/>
    </source>
</evidence>
<dbReference type="PROSITE" id="PS50857">
    <property type="entry name" value="COX2_CUA"/>
    <property type="match status" value="1"/>
</dbReference>
<dbReference type="SUPFAM" id="SSF81464">
    <property type="entry name" value="Cytochrome c oxidase subunit II-like, transmembrane region"/>
    <property type="match status" value="1"/>
</dbReference>
<evidence type="ECO:0000256" key="9">
    <source>
        <dbReference type="ARBA" id="ARBA00022982"/>
    </source>
</evidence>
<dbReference type="InterPro" id="IPR045187">
    <property type="entry name" value="CcO_II"/>
</dbReference>
<evidence type="ECO:0000256" key="1">
    <source>
        <dbReference type="ARBA" id="ARBA00004141"/>
    </source>
</evidence>
<keyword evidence="10 16" id="KW-1133">Transmembrane helix</keyword>
<dbReference type="RefSeq" id="WP_425565308.1">
    <property type="nucleotide sequence ID" value="NZ_BAAARN010000001.1"/>
</dbReference>
<dbReference type="Gene3D" id="1.10.287.90">
    <property type="match status" value="1"/>
</dbReference>
<dbReference type="EC" id="7.1.1.9" evidence="3"/>
<keyword evidence="4" id="KW-0813">Transport</keyword>
<organism evidence="18 19">
    <name type="scientific">Pedococcus aerophilus</name>
    <dbReference type="NCBI Taxonomy" id="436356"/>
    <lineage>
        <taxon>Bacteria</taxon>
        <taxon>Bacillati</taxon>
        <taxon>Actinomycetota</taxon>
        <taxon>Actinomycetes</taxon>
        <taxon>Micrococcales</taxon>
        <taxon>Intrasporangiaceae</taxon>
        <taxon>Pedococcus</taxon>
    </lineage>
</organism>